<evidence type="ECO:0000313" key="5">
    <source>
        <dbReference type="EMBL" id="SFB78204.1"/>
    </source>
</evidence>
<protein>
    <submittedName>
        <fullName evidence="5">Ligand-binding sensor domain-containing protein</fullName>
    </submittedName>
</protein>
<dbReference type="Gene3D" id="2.130.10.10">
    <property type="entry name" value="YVTN repeat-like/Quinoprotein amine dehydrogenase"/>
    <property type="match status" value="2"/>
</dbReference>
<dbReference type="STRING" id="623281.SAMN05421747_10176"/>
<feature type="transmembrane region" description="Helical" evidence="3">
    <location>
        <begin position="790"/>
        <end position="812"/>
    </location>
</feature>
<dbReference type="InterPro" id="IPR016032">
    <property type="entry name" value="Sig_transdc_resp-reg_C-effctor"/>
</dbReference>
<dbReference type="PANTHER" id="PTHR43547:SF2">
    <property type="entry name" value="HYBRID SIGNAL TRANSDUCTION HISTIDINE KINASE C"/>
    <property type="match status" value="1"/>
</dbReference>
<dbReference type="InterPro" id="IPR013783">
    <property type="entry name" value="Ig-like_fold"/>
</dbReference>
<evidence type="ECO:0000313" key="6">
    <source>
        <dbReference type="Proteomes" id="UP000199577"/>
    </source>
</evidence>
<dbReference type="InterPro" id="IPR015943">
    <property type="entry name" value="WD40/YVTN_repeat-like_dom_sf"/>
</dbReference>
<dbReference type="SUPFAM" id="SSF63829">
    <property type="entry name" value="Calcium-dependent phosphotriesterase"/>
    <property type="match status" value="1"/>
</dbReference>
<dbReference type="Proteomes" id="UP000199577">
    <property type="component" value="Unassembled WGS sequence"/>
</dbReference>
<dbReference type="GO" id="GO:0003677">
    <property type="term" value="F:DNA binding"/>
    <property type="evidence" value="ECO:0007669"/>
    <property type="project" value="InterPro"/>
</dbReference>
<dbReference type="GO" id="GO:0000155">
    <property type="term" value="F:phosphorelay sensor kinase activity"/>
    <property type="evidence" value="ECO:0007669"/>
    <property type="project" value="TreeGrafter"/>
</dbReference>
<dbReference type="InterPro" id="IPR036388">
    <property type="entry name" value="WH-like_DNA-bd_sf"/>
</dbReference>
<evidence type="ECO:0000256" key="3">
    <source>
        <dbReference type="SAM" id="Phobius"/>
    </source>
</evidence>
<dbReference type="InterPro" id="IPR000792">
    <property type="entry name" value="Tscrpt_reg_LuxR_C"/>
</dbReference>
<keyword evidence="1" id="KW-0597">Phosphoprotein</keyword>
<dbReference type="SMART" id="SM00421">
    <property type="entry name" value="HTH_LUXR"/>
    <property type="match status" value="1"/>
</dbReference>
<evidence type="ECO:0000256" key="2">
    <source>
        <dbReference type="SAM" id="Coils"/>
    </source>
</evidence>
<evidence type="ECO:0000256" key="1">
    <source>
        <dbReference type="ARBA" id="ARBA00022553"/>
    </source>
</evidence>
<dbReference type="EMBL" id="FOLL01000001">
    <property type="protein sequence ID" value="SFB78204.1"/>
    <property type="molecule type" value="Genomic_DNA"/>
</dbReference>
<sequence length="1000" mass="115204">MMYLLQTYSKCLNYTIIVTFACSEMTNCRQFMILHKNPTRPLLLLYCCMLLGATSLAQHRVAIPQIINYNNDQYRGGLQNWEAAQDTHGIMYFGNNEGLLTFNGRYWNIYPLPNATVVRSIAIDAHNRVYVGGQDELGYFETDSIGILRYHSLVHLIPPQERQFADVWDIAIMDSHIFFRTNTKLLHYKDGQIKVDKPIVEWKFMGAAEGYVYAQAQQQGILRYENGFWKPVARHPDLDHATITAIMPYGKDTLLVATLKHGLFFLTDHRLIAKRTPLDEVFAIDRIYAGRPLNADWFVFGTTSAGILIVDKQGNLVQQYVYGEGLQNNNIRNVFIDRNQNLWLALDDGIDFIGINRAIKYIQPNKTNPVSTYAIQLHGGRLYIGTSNGLYTTPIDAKWRDLSLSTAAFSEVPHTEGQVWNLTEINGRLLMGHEDGAFDVAGTTARRIYAVPGTWMFQPVSRVFPSQKIIAGTYLGLQHLTFSNGTFYDGGRTDGPYESLRFIHYDDNEHAIWASHPYRGVFKLFLSDDMGSVTDQKIYTDKDGLPSALYNHLFLIKNKISVATIDGIYEYDAAANRFVPSSLFHQQLQGVPIQYLKEDQEGNVWFTSHKKLGVIDFGQSNTKTPFTVTYFPELNGKLLGGFESIYPLNDENILIGANKGAIHLNYKRYKEDISKPDVLLNLVKVIDREKKEHILFGGHLPPEIKSQRLHYQSNSFHFSFSSTLYDQQSNVEFSYLLDGIDKAWSGWSNRSEKEYTNLPPGQYVFNVKSRNSNGNESTVRKYPFFIAPPWYANPVSYTVYVILTAVLIYLLFKWQKKKLQRKHQHQLYLSQLELDRSEKEVVRLRNEKLEAEIAFKNKELANMTMHLIQRGEALAKIKETILAVIKKHHFNDSTINFRQLIRLIRSAERADEDWEQFSKHFNHVNEGFFTTLKEEYPELTPNELKLCAFLHMNLSSKEIAQLMNITIKAVEVGRYRLRKKLKLNPEQNLYEFLLQFTKKQ</sequence>
<name>A0A1I1DTM1_9SPHI</name>
<gene>
    <name evidence="5" type="ORF">SAMN05421747_10176</name>
</gene>
<evidence type="ECO:0000259" key="4">
    <source>
        <dbReference type="SMART" id="SM00421"/>
    </source>
</evidence>
<organism evidence="5 6">
    <name type="scientific">Parapedobacter composti</name>
    <dbReference type="NCBI Taxonomy" id="623281"/>
    <lineage>
        <taxon>Bacteria</taxon>
        <taxon>Pseudomonadati</taxon>
        <taxon>Bacteroidota</taxon>
        <taxon>Sphingobacteriia</taxon>
        <taxon>Sphingobacteriales</taxon>
        <taxon>Sphingobacteriaceae</taxon>
        <taxon>Parapedobacter</taxon>
    </lineage>
</organism>
<feature type="coiled-coil region" evidence="2">
    <location>
        <begin position="832"/>
        <end position="866"/>
    </location>
</feature>
<dbReference type="AlphaFoldDB" id="A0A1I1DTM1"/>
<keyword evidence="3" id="KW-0812">Transmembrane</keyword>
<dbReference type="Pfam" id="PF07495">
    <property type="entry name" value="Y_Y_Y"/>
    <property type="match status" value="1"/>
</dbReference>
<keyword evidence="2" id="KW-0175">Coiled coil</keyword>
<dbReference type="PANTHER" id="PTHR43547">
    <property type="entry name" value="TWO-COMPONENT HISTIDINE KINASE"/>
    <property type="match status" value="1"/>
</dbReference>
<dbReference type="Gene3D" id="1.10.10.10">
    <property type="entry name" value="Winged helix-like DNA-binding domain superfamily/Winged helix DNA-binding domain"/>
    <property type="match status" value="1"/>
</dbReference>
<accession>A0A1I1DTM1</accession>
<keyword evidence="6" id="KW-1185">Reference proteome</keyword>
<dbReference type="InterPro" id="IPR011123">
    <property type="entry name" value="Y_Y_Y"/>
</dbReference>
<keyword evidence="3" id="KW-1133">Transmembrane helix</keyword>
<reference evidence="5 6" key="1">
    <citation type="submission" date="2016-10" db="EMBL/GenBank/DDBJ databases">
        <authorList>
            <person name="de Groot N.N."/>
        </authorList>
    </citation>
    <scope>NUCLEOTIDE SEQUENCE [LARGE SCALE GENOMIC DNA]</scope>
    <source>
        <strain evidence="5 6">DSM 22900</strain>
    </source>
</reference>
<dbReference type="Gene3D" id="2.60.40.10">
    <property type="entry name" value="Immunoglobulins"/>
    <property type="match status" value="1"/>
</dbReference>
<dbReference type="GO" id="GO:0006355">
    <property type="term" value="P:regulation of DNA-templated transcription"/>
    <property type="evidence" value="ECO:0007669"/>
    <property type="project" value="InterPro"/>
</dbReference>
<feature type="domain" description="HTH luxR-type" evidence="4">
    <location>
        <begin position="936"/>
        <end position="993"/>
    </location>
</feature>
<proteinExistence type="predicted"/>
<dbReference type="SUPFAM" id="SSF46894">
    <property type="entry name" value="C-terminal effector domain of the bipartite response regulators"/>
    <property type="match status" value="1"/>
</dbReference>
<keyword evidence="3" id="KW-0472">Membrane</keyword>